<evidence type="ECO:0000256" key="2">
    <source>
        <dbReference type="SAM" id="MobiDB-lite"/>
    </source>
</evidence>
<evidence type="ECO:0000256" key="1">
    <source>
        <dbReference type="SAM" id="Coils"/>
    </source>
</evidence>
<feature type="region of interest" description="Disordered" evidence="2">
    <location>
        <begin position="157"/>
        <end position="177"/>
    </location>
</feature>
<dbReference type="InterPro" id="IPR039251">
    <property type="entry name" value="OXLD1"/>
</dbReference>
<feature type="compositionally biased region" description="Polar residues" evidence="2">
    <location>
        <begin position="164"/>
        <end position="173"/>
    </location>
</feature>
<sequence>MLVSLATRLFRAIGRRSITTAAAGSYHHGAISSGEKLSRPQRRPARDGQNLSDRYVRLEKSLRGKEMFSKELDDLAETNPPVPADLQPKKLAKTTNTFHGFVVPEEPKPPADDECCMSGCAVCVYDLHEEAVEAYNEAVAALQTSLTSLSIPESKWPAQIRPKGTSSSRSPQQAKGAVLSAFEEMERKLELKRKEKEAEEARIAVRLAQQKRKTQLIGIKGPSSVDTVLNELYEGLRWVFFSKR</sequence>
<feature type="domain" description="Oxidoreductase-like" evidence="3">
    <location>
        <begin position="97"/>
        <end position="142"/>
    </location>
</feature>
<dbReference type="OrthoDB" id="10064411at2759"/>
<accession>A0A8S0WYE0</accession>
<evidence type="ECO:0000259" key="3">
    <source>
        <dbReference type="Pfam" id="PF09791"/>
    </source>
</evidence>
<protein>
    <recommendedName>
        <fullName evidence="3">Oxidoreductase-like domain-containing protein</fullName>
    </recommendedName>
</protein>
<dbReference type="EMBL" id="CACVBS010000071">
    <property type="protein sequence ID" value="CAA7268846.1"/>
    <property type="molecule type" value="Genomic_DNA"/>
</dbReference>
<dbReference type="Pfam" id="PF09791">
    <property type="entry name" value="Oxidored-like"/>
    <property type="match status" value="1"/>
</dbReference>
<reference evidence="4 5" key="1">
    <citation type="submission" date="2020-01" db="EMBL/GenBank/DDBJ databases">
        <authorList>
            <person name="Gupta K D."/>
        </authorList>
    </citation>
    <scope>NUCLEOTIDE SEQUENCE [LARGE SCALE GENOMIC DNA]</scope>
</reference>
<proteinExistence type="predicted"/>
<evidence type="ECO:0000313" key="5">
    <source>
        <dbReference type="Proteomes" id="UP000467700"/>
    </source>
</evidence>
<dbReference type="GO" id="GO:0005739">
    <property type="term" value="C:mitochondrion"/>
    <property type="evidence" value="ECO:0007669"/>
    <property type="project" value="TreeGrafter"/>
</dbReference>
<keyword evidence="5" id="KW-1185">Reference proteome</keyword>
<gene>
    <name evidence="4" type="ORF">AAE3_LOCUS11092</name>
</gene>
<dbReference type="AlphaFoldDB" id="A0A8S0WYE0"/>
<dbReference type="Proteomes" id="UP000467700">
    <property type="component" value="Unassembled WGS sequence"/>
</dbReference>
<feature type="region of interest" description="Disordered" evidence="2">
    <location>
        <begin position="29"/>
        <end position="51"/>
    </location>
</feature>
<evidence type="ECO:0000313" key="4">
    <source>
        <dbReference type="EMBL" id="CAA7268846.1"/>
    </source>
</evidence>
<name>A0A8S0WYE0_CYCAE</name>
<organism evidence="4 5">
    <name type="scientific">Cyclocybe aegerita</name>
    <name type="common">Black poplar mushroom</name>
    <name type="synonym">Agrocybe aegerita</name>
    <dbReference type="NCBI Taxonomy" id="1973307"/>
    <lineage>
        <taxon>Eukaryota</taxon>
        <taxon>Fungi</taxon>
        <taxon>Dikarya</taxon>
        <taxon>Basidiomycota</taxon>
        <taxon>Agaricomycotina</taxon>
        <taxon>Agaricomycetes</taxon>
        <taxon>Agaricomycetidae</taxon>
        <taxon>Agaricales</taxon>
        <taxon>Agaricineae</taxon>
        <taxon>Bolbitiaceae</taxon>
        <taxon>Cyclocybe</taxon>
    </lineage>
</organism>
<dbReference type="InterPro" id="IPR019180">
    <property type="entry name" value="Oxidoreductase-like_N"/>
</dbReference>
<keyword evidence="1" id="KW-0175">Coiled coil</keyword>
<feature type="coiled-coil region" evidence="1">
    <location>
        <begin position="179"/>
        <end position="211"/>
    </location>
</feature>
<comment type="caution">
    <text evidence="4">The sequence shown here is derived from an EMBL/GenBank/DDBJ whole genome shotgun (WGS) entry which is preliminary data.</text>
</comment>
<dbReference type="PANTHER" id="PTHR21193:SF3">
    <property type="entry name" value="OXIDOREDUCTASE-LIKE DOMAIN-CONTAINING PROTEIN 1"/>
    <property type="match status" value="1"/>
</dbReference>
<dbReference type="PANTHER" id="PTHR21193">
    <property type="entry name" value="OXIDOREDUCTASE-LIKE DOMAIN-CONTAINING PROTEIN 1"/>
    <property type="match status" value="1"/>
</dbReference>